<feature type="domain" description="AAA+ ATPase" evidence="1">
    <location>
        <begin position="16"/>
        <end position="136"/>
    </location>
</feature>
<dbReference type="Pfam" id="PF13173">
    <property type="entry name" value="AAA_14"/>
    <property type="match status" value="1"/>
</dbReference>
<dbReference type="EMBL" id="JAYFUM010000037">
    <property type="protein sequence ID" value="MEA5141918.1"/>
    <property type="molecule type" value="Genomic_DNA"/>
</dbReference>
<dbReference type="CDD" id="cd00009">
    <property type="entry name" value="AAA"/>
    <property type="match status" value="1"/>
</dbReference>
<gene>
    <name evidence="2" type="ORF">VB248_22365</name>
</gene>
<dbReference type="RefSeq" id="WP_323299071.1">
    <property type="nucleotide sequence ID" value="NZ_JAYFUM010000037.1"/>
</dbReference>
<dbReference type="PANTHER" id="PTHR43566:SF2">
    <property type="entry name" value="DUF4143 DOMAIN-CONTAINING PROTEIN"/>
    <property type="match status" value="1"/>
</dbReference>
<comment type="caution">
    <text evidence="2">The sequence shown here is derived from an EMBL/GenBank/DDBJ whole genome shotgun (WGS) entry which is preliminary data.</text>
</comment>
<dbReference type="Proteomes" id="UP001302949">
    <property type="component" value="Unassembled WGS sequence"/>
</dbReference>
<evidence type="ECO:0000313" key="3">
    <source>
        <dbReference type="Proteomes" id="UP001302949"/>
    </source>
</evidence>
<dbReference type="InterPro" id="IPR041682">
    <property type="entry name" value="AAA_14"/>
</dbReference>
<dbReference type="InterPro" id="IPR025420">
    <property type="entry name" value="DUF4143"/>
</dbReference>
<evidence type="ECO:0000313" key="2">
    <source>
        <dbReference type="EMBL" id="MEA5141918.1"/>
    </source>
</evidence>
<name>A0ABU5QGC3_9BACT</name>
<reference evidence="2 3" key="1">
    <citation type="submission" date="2023-12" db="EMBL/GenBank/DDBJ databases">
        <title>Novel species of the genus Arcicella isolated from rivers.</title>
        <authorList>
            <person name="Lu H."/>
        </authorList>
    </citation>
    <scope>NUCLEOTIDE SEQUENCE [LARGE SCALE GENOMIC DNA]</scope>
    <source>
        <strain evidence="2 3">KCTC 23307</strain>
    </source>
</reference>
<dbReference type="Pfam" id="PF13635">
    <property type="entry name" value="DUF4143"/>
    <property type="match status" value="1"/>
</dbReference>
<dbReference type="InterPro" id="IPR027417">
    <property type="entry name" value="P-loop_NTPase"/>
</dbReference>
<organism evidence="2 3">
    <name type="scientific">Arcicella rigui</name>
    <dbReference type="NCBI Taxonomy" id="797020"/>
    <lineage>
        <taxon>Bacteria</taxon>
        <taxon>Pseudomonadati</taxon>
        <taxon>Bacteroidota</taxon>
        <taxon>Cytophagia</taxon>
        <taxon>Cytophagales</taxon>
        <taxon>Flectobacillaceae</taxon>
        <taxon>Arcicella</taxon>
    </lineage>
</organism>
<keyword evidence="3" id="KW-1185">Reference proteome</keyword>
<accession>A0ABU5QGC3</accession>
<dbReference type="SUPFAM" id="SSF52540">
    <property type="entry name" value="P-loop containing nucleoside triphosphate hydrolases"/>
    <property type="match status" value="1"/>
</dbReference>
<dbReference type="InterPro" id="IPR003593">
    <property type="entry name" value="AAA+_ATPase"/>
</dbReference>
<protein>
    <submittedName>
        <fullName evidence="2">ATP-binding protein</fullName>
    </submittedName>
</protein>
<dbReference type="Gene3D" id="3.40.50.300">
    <property type="entry name" value="P-loop containing nucleotide triphosphate hydrolases"/>
    <property type="match status" value="1"/>
</dbReference>
<keyword evidence="2" id="KW-0547">Nucleotide-binding</keyword>
<proteinExistence type="predicted"/>
<dbReference type="PANTHER" id="PTHR43566">
    <property type="entry name" value="CONSERVED PROTEIN"/>
    <property type="match status" value="1"/>
</dbReference>
<keyword evidence="2" id="KW-0067">ATP-binding</keyword>
<evidence type="ECO:0000259" key="1">
    <source>
        <dbReference type="SMART" id="SM00382"/>
    </source>
</evidence>
<sequence>MISRFLTQQLIEYLRFFPVLGIVGPRQVGKTTLAKLLMQSTPKESIYFDLENPQTYEQIQAQPVWFFSQFKDKTVIIDEVQLMLPLFPLLRSLIDEYRVAGRFILLGSASPEFLATSQETLAGRIAFQELSTLALSEVKQMGINQKVSWFRGGFPDAILAPEDKFWWAWQQNYIKSYAERDLALLGVAENPIVLQRLLRMLASLHGSLLNVSSLSNSLQIEQRKLKKYLNLLEQSFLIRSLAPWSVNISKRLIKSPKIYFRDTGNLHYLLNLSSYESLVENHLIGNSWEGYVIEQVCKQLKDDVVPYFYRTSNGAEIDLVLVRGIKPIVAIEIKLSTANSLKKGSTEAINDLATQHNFIVTTEGGNFYFRPQWMVCNVPEIIQHLIDLELCFQYNPTSPTS</sequence>
<dbReference type="GO" id="GO:0005524">
    <property type="term" value="F:ATP binding"/>
    <property type="evidence" value="ECO:0007669"/>
    <property type="project" value="UniProtKB-KW"/>
</dbReference>
<dbReference type="SMART" id="SM00382">
    <property type="entry name" value="AAA"/>
    <property type="match status" value="1"/>
</dbReference>